<dbReference type="Proteomes" id="UP000250831">
    <property type="component" value="Unassembled WGS sequence"/>
</dbReference>
<proteinExistence type="predicted"/>
<dbReference type="EMBL" id="QCXX01000005">
    <property type="protein sequence ID" value="PUV22858.1"/>
    <property type="molecule type" value="Genomic_DNA"/>
</dbReference>
<evidence type="ECO:0008006" key="3">
    <source>
        <dbReference type="Google" id="ProtNLM"/>
    </source>
</evidence>
<keyword evidence="2" id="KW-1185">Reference proteome</keyword>
<dbReference type="AlphaFoldDB" id="A0A363NQ12"/>
<sequence>MGYFLAISCAKKEREIDEDNTGQLEKKERAAYNSKQMPGIGNVYVSGSAGAGSKQELYAKADYQNGYLAYYISPESASDLGSDHRIVFSANKGDQCIVEMDEEHQILRMYTEREGKRLPIILKISQHSLKEFEFQLYRVDWDKKVEELVNSVYLRNGKPVGTYKMAARAANRATDTTAKDTLGFPGIKRPAKQSSVTATTGVVLQYVNTVLGPLVDLSNEGMGTLSSKLEQSSVTADAFSALWYDMGTMSTMLAKAGLLFGSFHTDPLDKTDPLSTFNWYFGQGQAAVNLKNIQLIPLLKNSTLVYDETDLAGRLKLVMQVEDKNKKALIGNPVFVDFRVELEQEGKVHVLSEQTLSSDKEKGIVELVYNLHQAMVKPKLGSKLNVFYRFSAHEGTVFAKQEVAIADREPARITIVSGAGQEVDWEEKLKAPLVVKVTNKAGQPLKNIGVSWTVQSVSWGIIVGTLSETQLQTDDQGLAKTYYTVGKQQEKPETVKVQVIGSNGQPVPKVETIFSYKQKRRNFTLVQMKHETDNSDMTKVSVMREWKNGDAVTIMENELITFNIKEDGKLLNYSDGSIAHFIQSTKGLIATSRYANRTFQSNDIVLKNWAVKFSDPVTGRMDSIVIDLTISNQLYRTFVGKTLQIEGGGDPINGNSDEVLTFTYRSDGKVDMKSVKYPKNGVITTFETAHINSYTPVYGCPDKNSVIPYTMKRVIGVITSPAQPPMVYGMSATFILFADGTIRPNTMMTGFDACTFNQFWSSIKLQ</sequence>
<dbReference type="InterPro" id="IPR008964">
    <property type="entry name" value="Invasin/intimin_cell_adhesion"/>
</dbReference>
<organism evidence="1 2">
    <name type="scientific">Sphingobacterium athyrii</name>
    <dbReference type="NCBI Taxonomy" id="2152717"/>
    <lineage>
        <taxon>Bacteria</taxon>
        <taxon>Pseudomonadati</taxon>
        <taxon>Bacteroidota</taxon>
        <taxon>Sphingobacteriia</taxon>
        <taxon>Sphingobacteriales</taxon>
        <taxon>Sphingobacteriaceae</taxon>
        <taxon>Sphingobacterium</taxon>
    </lineage>
</organism>
<comment type="caution">
    <text evidence="1">The sequence shown here is derived from an EMBL/GenBank/DDBJ whole genome shotgun (WGS) entry which is preliminary data.</text>
</comment>
<dbReference type="Gene3D" id="2.60.40.10">
    <property type="entry name" value="Immunoglobulins"/>
    <property type="match status" value="1"/>
</dbReference>
<reference evidence="1 2" key="1">
    <citation type="submission" date="2018-04" db="EMBL/GenBank/DDBJ databases">
        <title>Sphingobacterium sp. M46 Genome.</title>
        <authorList>
            <person name="Cheng J."/>
            <person name="Li Y."/>
        </authorList>
    </citation>
    <scope>NUCLEOTIDE SEQUENCE [LARGE SCALE GENOMIC DNA]</scope>
    <source>
        <strain evidence="1 2">M46</strain>
    </source>
</reference>
<dbReference type="SUPFAM" id="SSF49373">
    <property type="entry name" value="Invasin/intimin cell-adhesion fragments"/>
    <property type="match status" value="1"/>
</dbReference>
<accession>A0A363NQ12</accession>
<evidence type="ECO:0000313" key="2">
    <source>
        <dbReference type="Proteomes" id="UP000250831"/>
    </source>
</evidence>
<name>A0A363NQ12_9SPHI</name>
<gene>
    <name evidence="1" type="ORF">DCO56_18210</name>
</gene>
<dbReference type="InterPro" id="IPR013783">
    <property type="entry name" value="Ig-like_fold"/>
</dbReference>
<protein>
    <recommendedName>
        <fullName evidence="3">Big-1 domain-containing protein</fullName>
    </recommendedName>
</protein>
<evidence type="ECO:0000313" key="1">
    <source>
        <dbReference type="EMBL" id="PUV22858.1"/>
    </source>
</evidence>